<proteinExistence type="predicted"/>
<feature type="compositionally biased region" description="Polar residues" evidence="1">
    <location>
        <begin position="26"/>
        <end position="39"/>
    </location>
</feature>
<organism evidence="2 3">
    <name type="scientific">Adineta steineri</name>
    <dbReference type="NCBI Taxonomy" id="433720"/>
    <lineage>
        <taxon>Eukaryota</taxon>
        <taxon>Metazoa</taxon>
        <taxon>Spiralia</taxon>
        <taxon>Gnathifera</taxon>
        <taxon>Rotifera</taxon>
        <taxon>Eurotatoria</taxon>
        <taxon>Bdelloidea</taxon>
        <taxon>Adinetida</taxon>
        <taxon>Adinetidae</taxon>
        <taxon>Adineta</taxon>
    </lineage>
</organism>
<feature type="non-terminal residue" evidence="2">
    <location>
        <position position="91"/>
    </location>
</feature>
<feature type="non-terminal residue" evidence="2">
    <location>
        <position position="1"/>
    </location>
</feature>
<protein>
    <submittedName>
        <fullName evidence="2">Uncharacterized protein</fullName>
    </submittedName>
</protein>
<dbReference type="AlphaFoldDB" id="A0A815Y8C7"/>
<feature type="region of interest" description="Disordered" evidence="1">
    <location>
        <begin position="15"/>
        <end position="40"/>
    </location>
</feature>
<comment type="caution">
    <text evidence="2">The sequence shown here is derived from an EMBL/GenBank/DDBJ whole genome shotgun (WGS) entry which is preliminary data.</text>
</comment>
<sequence length="91" mass="9808">PIINESDGIVKKITPKKASPVKGRINSGSKSNTSPTQSIGDRVPYTINSIITSPTKSYGINLHTSPSDSFIIGFFADKCFIEKFKASFSVV</sequence>
<reference evidence="2" key="1">
    <citation type="submission" date="2021-02" db="EMBL/GenBank/DDBJ databases">
        <authorList>
            <person name="Nowell W R."/>
        </authorList>
    </citation>
    <scope>NUCLEOTIDE SEQUENCE</scope>
</reference>
<dbReference type="Proteomes" id="UP000663845">
    <property type="component" value="Unassembled WGS sequence"/>
</dbReference>
<gene>
    <name evidence="2" type="ORF">JYZ213_LOCUS47160</name>
</gene>
<evidence type="ECO:0000313" key="2">
    <source>
        <dbReference type="EMBL" id="CAF1566603.1"/>
    </source>
</evidence>
<evidence type="ECO:0000256" key="1">
    <source>
        <dbReference type="SAM" id="MobiDB-lite"/>
    </source>
</evidence>
<dbReference type="EMBL" id="CAJNOG010007791">
    <property type="protein sequence ID" value="CAF1566603.1"/>
    <property type="molecule type" value="Genomic_DNA"/>
</dbReference>
<name>A0A815Y8C7_9BILA</name>
<evidence type="ECO:0000313" key="3">
    <source>
        <dbReference type="Proteomes" id="UP000663845"/>
    </source>
</evidence>
<accession>A0A815Y8C7</accession>